<sequence>MTEISYTSIAKKKKLIRGLVLASVVAAGAAITLSNQETSPEQVTPNKSNTLSISGPWEISSLDPSKQGYMLIRMQVVETLLNVDGKGIITSGLATKWQSSEDGLSWHFTLRDNVTFHDGSKLDAEAVVRSLAIAQRKHGTLNKAEIRSISAISDNEILIELSKPYAAFASLLTNYSNAILSPESYEPNGAVKTLYGTGPYQMESFAPPHKFLVKKFDGYWGEEAKIDFATYLTGHRAESRLLQAKSGEADIVFNLEPSMLGQLKSGNEVQVHSDLIPRTMLVKVNAGHPFLNEARARKALSMAIDRASIAKNVLGVPGSETTQIMPSSMSQWFIKDVKNDDFDLDLARSTLGDLGWKRGENGTLERDGVPFKLTMITYADRPELTTVATAIQAQWAKLGVDLKVDVTNSSMIPAGHQDGSLETALIARNFGFSADPLPIISSDFANGGGDWGTMNWENAKVDSTIDRLLHNHDATRAFELSQIVAQEIHQDAPVIAISSYSQHTSVNKRVKHFRFDPFERNYFINQMEIN</sequence>
<feature type="signal peptide" evidence="1">
    <location>
        <begin position="1"/>
        <end position="29"/>
    </location>
</feature>
<dbReference type="InterPro" id="IPR039424">
    <property type="entry name" value="SBP_5"/>
</dbReference>
<dbReference type="CDD" id="cd08490">
    <property type="entry name" value="PBP2_NikA_DppA_OppA_like_3"/>
    <property type="match status" value="1"/>
</dbReference>
<evidence type="ECO:0000259" key="2">
    <source>
        <dbReference type="Pfam" id="PF00496"/>
    </source>
</evidence>
<dbReference type="RefSeq" id="WP_020334791.1">
    <property type="nucleotide sequence ID" value="NZ_ATFJ01000032.1"/>
</dbReference>
<accession>A0AAN0Y5T3</accession>
<feature type="chain" id="PRO_5042885282" evidence="1">
    <location>
        <begin position="30"/>
        <end position="530"/>
    </location>
</feature>
<dbReference type="GO" id="GO:0043190">
    <property type="term" value="C:ATP-binding cassette (ABC) transporter complex"/>
    <property type="evidence" value="ECO:0007669"/>
    <property type="project" value="InterPro"/>
</dbReference>
<dbReference type="PANTHER" id="PTHR30290">
    <property type="entry name" value="PERIPLASMIC BINDING COMPONENT OF ABC TRANSPORTER"/>
    <property type="match status" value="1"/>
</dbReference>
<gene>
    <name evidence="3" type="ORF">BA890_15555</name>
</gene>
<dbReference type="AlphaFoldDB" id="A0AAN0Y5T3"/>
<keyword evidence="1" id="KW-0732">Signal</keyword>
<feature type="domain" description="Solute-binding protein family 5" evidence="2">
    <location>
        <begin position="90"/>
        <end position="442"/>
    </location>
</feature>
<dbReference type="GeneID" id="70915135"/>
<dbReference type="KEGG" id="vna:PN96_20055"/>
<evidence type="ECO:0000313" key="3">
    <source>
        <dbReference type="EMBL" id="ANQ14177.1"/>
    </source>
</evidence>
<organism evidence="3 4">
    <name type="scientific">Vibrio natriegens NBRC 15636 = ATCC 14048 = DSM 759</name>
    <dbReference type="NCBI Taxonomy" id="1219067"/>
    <lineage>
        <taxon>Bacteria</taxon>
        <taxon>Pseudomonadati</taxon>
        <taxon>Pseudomonadota</taxon>
        <taxon>Gammaproteobacteria</taxon>
        <taxon>Vibrionales</taxon>
        <taxon>Vibrionaceae</taxon>
        <taxon>Vibrio</taxon>
    </lineage>
</organism>
<dbReference type="InterPro" id="IPR030678">
    <property type="entry name" value="Peptide/Ni-bd"/>
</dbReference>
<dbReference type="EMBL" id="CP016346">
    <property type="protein sequence ID" value="ANQ14177.1"/>
    <property type="molecule type" value="Genomic_DNA"/>
</dbReference>
<dbReference type="Proteomes" id="UP000092741">
    <property type="component" value="Chromosome 2"/>
</dbReference>
<proteinExistence type="predicted"/>
<dbReference type="Gene3D" id="3.40.190.10">
    <property type="entry name" value="Periplasmic binding protein-like II"/>
    <property type="match status" value="1"/>
</dbReference>
<protein>
    <submittedName>
        <fullName evidence="3">ABC transporter substrate-binding protein</fullName>
    </submittedName>
</protein>
<keyword evidence="4" id="KW-1185">Reference proteome</keyword>
<dbReference type="GO" id="GO:0015833">
    <property type="term" value="P:peptide transport"/>
    <property type="evidence" value="ECO:0007669"/>
    <property type="project" value="TreeGrafter"/>
</dbReference>
<dbReference type="SUPFAM" id="SSF53850">
    <property type="entry name" value="Periplasmic binding protein-like II"/>
    <property type="match status" value="1"/>
</dbReference>
<name>A0AAN0Y5T3_VIBNA</name>
<reference evidence="3 4" key="1">
    <citation type="submission" date="2016-07" db="EMBL/GenBank/DDBJ databases">
        <title>Developing Vibrio natriegens as a novel, fast-growing host for biotechnology.</title>
        <authorList>
            <person name="Weinstock M.T."/>
            <person name="Hesek E.D."/>
            <person name="Wilson C.M."/>
            <person name="Gibson D.G."/>
        </authorList>
    </citation>
    <scope>NUCLEOTIDE SEQUENCE [LARGE SCALE GENOMIC DNA]</scope>
    <source>
        <strain evidence="3 4">ATCC 14048</strain>
    </source>
</reference>
<evidence type="ECO:0000313" key="4">
    <source>
        <dbReference type="Proteomes" id="UP000092741"/>
    </source>
</evidence>
<dbReference type="InterPro" id="IPR000914">
    <property type="entry name" value="SBP_5_dom"/>
</dbReference>
<dbReference type="GO" id="GO:0030288">
    <property type="term" value="C:outer membrane-bounded periplasmic space"/>
    <property type="evidence" value="ECO:0007669"/>
    <property type="project" value="UniProtKB-ARBA"/>
</dbReference>
<evidence type="ECO:0000256" key="1">
    <source>
        <dbReference type="SAM" id="SignalP"/>
    </source>
</evidence>
<dbReference type="Gene3D" id="3.10.105.10">
    <property type="entry name" value="Dipeptide-binding Protein, Domain 3"/>
    <property type="match status" value="1"/>
</dbReference>
<dbReference type="Pfam" id="PF00496">
    <property type="entry name" value="SBP_bac_5"/>
    <property type="match status" value="1"/>
</dbReference>
<dbReference type="PANTHER" id="PTHR30290:SF83">
    <property type="entry name" value="ABC TRANSPORTER SUBSTRATE-BINDING PROTEIN"/>
    <property type="match status" value="1"/>
</dbReference>
<dbReference type="PIRSF" id="PIRSF002741">
    <property type="entry name" value="MppA"/>
    <property type="match status" value="1"/>
</dbReference>
<dbReference type="GO" id="GO:1904680">
    <property type="term" value="F:peptide transmembrane transporter activity"/>
    <property type="evidence" value="ECO:0007669"/>
    <property type="project" value="TreeGrafter"/>
</dbReference>